<protein>
    <submittedName>
        <fullName evidence="3">Uncharacterized protein</fullName>
    </submittedName>
</protein>
<dbReference type="AlphaFoldDB" id="A0A328BSU5"/>
<gene>
    <name evidence="3" type="ORF">DLM85_01860</name>
</gene>
<reference evidence="4" key="1">
    <citation type="submission" date="2018-05" db="EMBL/GenBank/DDBJ databases">
        <authorList>
            <person name="Nie L."/>
        </authorList>
    </citation>
    <scope>NUCLEOTIDE SEQUENCE [LARGE SCALE GENOMIC DNA]</scope>
    <source>
        <strain evidence="4">NL</strain>
    </source>
</reference>
<proteinExistence type="predicted"/>
<feature type="signal peptide" evidence="2">
    <location>
        <begin position="1"/>
        <end position="25"/>
    </location>
</feature>
<evidence type="ECO:0000256" key="2">
    <source>
        <dbReference type="SAM" id="SignalP"/>
    </source>
</evidence>
<evidence type="ECO:0000313" key="4">
    <source>
        <dbReference type="Proteomes" id="UP000248553"/>
    </source>
</evidence>
<feature type="region of interest" description="Disordered" evidence="1">
    <location>
        <begin position="232"/>
        <end position="303"/>
    </location>
</feature>
<dbReference type="EMBL" id="QHKM01000001">
    <property type="protein sequence ID" value="RAK69631.1"/>
    <property type="molecule type" value="Genomic_DNA"/>
</dbReference>
<organism evidence="3 4">
    <name type="scientific">Hymenobacter edaphi</name>
    <dbReference type="NCBI Taxonomy" id="2211146"/>
    <lineage>
        <taxon>Bacteria</taxon>
        <taxon>Pseudomonadati</taxon>
        <taxon>Bacteroidota</taxon>
        <taxon>Cytophagia</taxon>
        <taxon>Cytophagales</taxon>
        <taxon>Hymenobacteraceae</taxon>
        <taxon>Hymenobacter</taxon>
    </lineage>
</organism>
<feature type="chain" id="PRO_5016308809" evidence="2">
    <location>
        <begin position="26"/>
        <end position="303"/>
    </location>
</feature>
<evidence type="ECO:0000313" key="3">
    <source>
        <dbReference type="EMBL" id="RAK69631.1"/>
    </source>
</evidence>
<comment type="caution">
    <text evidence="3">The sequence shown here is derived from an EMBL/GenBank/DDBJ whole genome shotgun (WGS) entry which is preliminary data.</text>
</comment>
<dbReference type="OrthoDB" id="875515at2"/>
<name>A0A328BSU5_9BACT</name>
<feature type="compositionally biased region" description="Basic and acidic residues" evidence="1">
    <location>
        <begin position="235"/>
        <end position="252"/>
    </location>
</feature>
<accession>A0A328BSU5</accession>
<dbReference type="RefSeq" id="WP_111476367.1">
    <property type="nucleotide sequence ID" value="NZ_QHKM01000001.1"/>
</dbReference>
<feature type="compositionally biased region" description="Basic and acidic residues" evidence="1">
    <location>
        <begin position="281"/>
        <end position="303"/>
    </location>
</feature>
<evidence type="ECO:0000256" key="1">
    <source>
        <dbReference type="SAM" id="MobiDB-lite"/>
    </source>
</evidence>
<keyword evidence="4" id="KW-1185">Reference proteome</keyword>
<keyword evidence="2" id="KW-0732">Signal</keyword>
<dbReference type="PROSITE" id="PS51257">
    <property type="entry name" value="PROKAR_LIPOPROTEIN"/>
    <property type="match status" value="1"/>
</dbReference>
<dbReference type="Proteomes" id="UP000248553">
    <property type="component" value="Unassembled WGS sequence"/>
</dbReference>
<sequence>MFKKTLTTHALSLLLLGGGVAFTTASCNRADRQEAAAETDQAYEDFQTFVTNTETNAEAVGNKTQAEWDEETKQLKDEYDAKVAAAEADMSNWDEARKQEYEQLKTRYTTAYDKRSAAYTASMSAGGASGSAAMPTKPGKYYTPVNPAASITAANARQTYESFVANVKARENQYDIEDWRYINAEWRALDEAYDKVKGDVPAKDLAEIQKEKLKYAAFKSADKAGIRAEQGANEVRAEASEAEMETRDERSKVGQAASNTATDVKETGKTVGQKIGNAAKKVGEKTKEGYKEVKSEVKNTDND</sequence>